<comment type="caution">
    <text evidence="1">The sequence shown here is derived from an EMBL/GenBank/DDBJ whole genome shotgun (WGS) entry which is preliminary data.</text>
</comment>
<dbReference type="SUPFAM" id="SSF48452">
    <property type="entry name" value="TPR-like"/>
    <property type="match status" value="1"/>
</dbReference>
<organism evidence="1 2">
    <name type="scientific">Methylosinus sporium</name>
    <dbReference type="NCBI Taxonomy" id="428"/>
    <lineage>
        <taxon>Bacteria</taxon>
        <taxon>Pseudomonadati</taxon>
        <taxon>Pseudomonadota</taxon>
        <taxon>Alphaproteobacteria</taxon>
        <taxon>Hyphomicrobiales</taxon>
        <taxon>Methylocystaceae</taxon>
        <taxon>Methylosinus</taxon>
    </lineage>
</organism>
<dbReference type="EMBL" id="VJMF01000003">
    <property type="protein sequence ID" value="TRL38279.1"/>
    <property type="molecule type" value="Genomic_DNA"/>
</dbReference>
<proteinExistence type="predicted"/>
<accession>A0A549T8T1</accession>
<sequence length="429" mass="46635">MAASAQAETVQAARSELDRLAAHVRTHPTDYEQTYAYIRLATELHDEAAIGALERLLMYNPSLGRARKELGFLYARIGAYQSAAFNLRAALKSADLDATQKAQIEAQIPDIERQTRASRFSGNLQIGVRTQSNAAYLPSGGLYDVGGVQTFGGVTGRQSDVNAFEQAQIAHDYDFQNQRGDVLETRGLAYATQQFALSQYNVALFSLSVGPRFGLSEIAPGLSVRPHVSGSASLVGNLNYLNTGGAGVGFRQMIGDRLSLEPGFEWSRLWVNSGSGPGSSAQTVATIASGDVFTGSLGVSLRIFDHVRLEGRGAYSRAAAYVAAQASDQFDLQAMLRFEVDPPLSEMPRRWTFAPYARFRQIAFDIANPALDPSRMRRDDAWTYGLALDAPITAQLGVSGHLEFLRNDSNISSFKMHNVSLTFGPTAKF</sequence>
<protein>
    <recommendedName>
        <fullName evidence="3">Tetratricopeptide repeat protein</fullName>
    </recommendedName>
</protein>
<gene>
    <name evidence="1" type="ORF">FM996_00760</name>
</gene>
<dbReference type="Gene3D" id="1.25.40.10">
    <property type="entry name" value="Tetratricopeptide repeat domain"/>
    <property type="match status" value="1"/>
</dbReference>
<evidence type="ECO:0000313" key="1">
    <source>
        <dbReference type="EMBL" id="TRL38279.1"/>
    </source>
</evidence>
<reference evidence="1 2" key="1">
    <citation type="submission" date="2019-07" db="EMBL/GenBank/DDBJ databases">
        <title>Ln-dependent methylotrophs.</title>
        <authorList>
            <person name="Tani A."/>
        </authorList>
    </citation>
    <scope>NUCLEOTIDE SEQUENCE [LARGE SCALE GENOMIC DNA]</scope>
    <source>
        <strain evidence="1 2">SM89A</strain>
    </source>
</reference>
<evidence type="ECO:0008006" key="3">
    <source>
        <dbReference type="Google" id="ProtNLM"/>
    </source>
</evidence>
<dbReference type="InterPro" id="IPR011990">
    <property type="entry name" value="TPR-like_helical_dom_sf"/>
</dbReference>
<evidence type="ECO:0000313" key="2">
    <source>
        <dbReference type="Proteomes" id="UP000316781"/>
    </source>
</evidence>
<dbReference type="Proteomes" id="UP000316781">
    <property type="component" value="Unassembled WGS sequence"/>
</dbReference>
<name>A0A549T8T1_METSR</name>
<dbReference type="AlphaFoldDB" id="A0A549T8T1"/>